<evidence type="ECO:0000313" key="2">
    <source>
        <dbReference type="Proteomes" id="UP000772434"/>
    </source>
</evidence>
<comment type="caution">
    <text evidence="1">The sequence shown here is derived from an EMBL/GenBank/DDBJ whole genome shotgun (WGS) entry which is preliminary data.</text>
</comment>
<protein>
    <submittedName>
        <fullName evidence="1">Uncharacterized protein</fullName>
    </submittedName>
</protein>
<dbReference type="EMBL" id="JADNRY010000058">
    <property type="protein sequence ID" value="KAF9068676.1"/>
    <property type="molecule type" value="Genomic_DNA"/>
</dbReference>
<sequence>PAKLELEARGEEILDFVVISILVLERQRRTMANSVKNHIDGIGVSVGFPRTAVCP</sequence>
<dbReference type="OrthoDB" id="3256331at2759"/>
<reference evidence="1" key="1">
    <citation type="submission" date="2020-11" db="EMBL/GenBank/DDBJ databases">
        <authorList>
            <consortium name="DOE Joint Genome Institute"/>
            <person name="Ahrendt S."/>
            <person name="Riley R."/>
            <person name="Andreopoulos W."/>
            <person name="Labutti K."/>
            <person name="Pangilinan J."/>
            <person name="Ruiz-Duenas F.J."/>
            <person name="Barrasa J.M."/>
            <person name="Sanchez-Garcia M."/>
            <person name="Camarero S."/>
            <person name="Miyauchi S."/>
            <person name="Serrano A."/>
            <person name="Linde D."/>
            <person name="Babiker R."/>
            <person name="Drula E."/>
            <person name="Ayuso-Fernandez I."/>
            <person name="Pacheco R."/>
            <person name="Padilla G."/>
            <person name="Ferreira P."/>
            <person name="Barriuso J."/>
            <person name="Kellner H."/>
            <person name="Castanera R."/>
            <person name="Alfaro M."/>
            <person name="Ramirez L."/>
            <person name="Pisabarro A.G."/>
            <person name="Kuo A."/>
            <person name="Tritt A."/>
            <person name="Lipzen A."/>
            <person name="He G."/>
            <person name="Yan M."/>
            <person name="Ng V."/>
            <person name="Cullen D."/>
            <person name="Martin F."/>
            <person name="Rosso M.-N."/>
            <person name="Henrissat B."/>
            <person name="Hibbett D."/>
            <person name="Martinez A.T."/>
            <person name="Grigoriev I.V."/>
        </authorList>
    </citation>
    <scope>NUCLEOTIDE SEQUENCE</scope>
    <source>
        <strain evidence="1">AH 40177</strain>
    </source>
</reference>
<feature type="non-terminal residue" evidence="1">
    <location>
        <position position="1"/>
    </location>
</feature>
<dbReference type="AlphaFoldDB" id="A0A9P5PMR2"/>
<organism evidence="1 2">
    <name type="scientific">Rhodocollybia butyracea</name>
    <dbReference type="NCBI Taxonomy" id="206335"/>
    <lineage>
        <taxon>Eukaryota</taxon>
        <taxon>Fungi</taxon>
        <taxon>Dikarya</taxon>
        <taxon>Basidiomycota</taxon>
        <taxon>Agaricomycotina</taxon>
        <taxon>Agaricomycetes</taxon>
        <taxon>Agaricomycetidae</taxon>
        <taxon>Agaricales</taxon>
        <taxon>Marasmiineae</taxon>
        <taxon>Omphalotaceae</taxon>
        <taxon>Rhodocollybia</taxon>
    </lineage>
</organism>
<dbReference type="Proteomes" id="UP000772434">
    <property type="component" value="Unassembled WGS sequence"/>
</dbReference>
<accession>A0A9P5PMR2</accession>
<proteinExistence type="predicted"/>
<evidence type="ECO:0000313" key="1">
    <source>
        <dbReference type="EMBL" id="KAF9068676.1"/>
    </source>
</evidence>
<name>A0A9P5PMR2_9AGAR</name>
<gene>
    <name evidence="1" type="ORF">BDP27DRAFT_1223876</name>
</gene>
<keyword evidence="2" id="KW-1185">Reference proteome</keyword>